<feature type="domain" description="E2F/DP family winged-helix DNA-binding" evidence="3">
    <location>
        <begin position="8"/>
        <end position="70"/>
    </location>
</feature>
<feature type="region of interest" description="Disordered" evidence="2">
    <location>
        <begin position="154"/>
        <end position="185"/>
    </location>
</feature>
<keyword evidence="5" id="KW-1185">Reference proteome</keyword>
<dbReference type="SUPFAM" id="SSF46785">
    <property type="entry name" value="Winged helix' DNA-binding domain"/>
    <property type="match status" value="1"/>
</dbReference>
<dbReference type="Gene3D" id="1.10.10.10">
    <property type="entry name" value="Winged helix-like DNA-binding domain superfamily/Winged helix DNA-binding domain"/>
    <property type="match status" value="1"/>
</dbReference>
<protein>
    <recommendedName>
        <fullName evidence="3">E2F/DP family winged-helix DNA-binding domain-containing protein</fullName>
    </recommendedName>
</protein>
<keyword evidence="1" id="KW-0539">Nucleus</keyword>
<evidence type="ECO:0000259" key="3">
    <source>
        <dbReference type="SMART" id="SM01372"/>
    </source>
</evidence>
<keyword evidence="1" id="KW-0238">DNA-binding</keyword>
<keyword evidence="1" id="KW-0805">Transcription regulation</keyword>
<dbReference type="InterPro" id="IPR003316">
    <property type="entry name" value="E2F_WHTH_DNA-bd_dom"/>
</dbReference>
<evidence type="ECO:0000313" key="5">
    <source>
        <dbReference type="Proteomes" id="UP001141327"/>
    </source>
</evidence>
<feature type="compositionally biased region" description="Pro residues" evidence="2">
    <location>
        <begin position="154"/>
        <end position="175"/>
    </location>
</feature>
<dbReference type="Proteomes" id="UP001141327">
    <property type="component" value="Unassembled WGS sequence"/>
</dbReference>
<organism evidence="4 5">
    <name type="scientific">Paratrimastix pyriformis</name>
    <dbReference type="NCBI Taxonomy" id="342808"/>
    <lineage>
        <taxon>Eukaryota</taxon>
        <taxon>Metamonada</taxon>
        <taxon>Preaxostyla</taxon>
        <taxon>Paratrimastigidae</taxon>
        <taxon>Paratrimastix</taxon>
    </lineage>
</organism>
<evidence type="ECO:0000256" key="2">
    <source>
        <dbReference type="SAM" id="MobiDB-lite"/>
    </source>
</evidence>
<name>A0ABQ8UW73_9EUKA</name>
<evidence type="ECO:0000256" key="1">
    <source>
        <dbReference type="RuleBase" id="RU003796"/>
    </source>
</evidence>
<comment type="caution">
    <text evidence="4">The sequence shown here is derived from an EMBL/GenBank/DDBJ whole genome shotgun (WGS) entry which is preliminary data.</text>
</comment>
<dbReference type="InterPro" id="IPR036390">
    <property type="entry name" value="WH_DNA-bd_sf"/>
</dbReference>
<comment type="similarity">
    <text evidence="1">Belongs to the E2F/DP family.</text>
</comment>
<dbReference type="Pfam" id="PF02319">
    <property type="entry name" value="WHD_E2F_TDP"/>
    <property type="match status" value="1"/>
</dbReference>
<gene>
    <name evidence="4" type="ORF">PAPYR_23</name>
</gene>
<proteinExistence type="inferred from homology"/>
<dbReference type="SMART" id="SM01372">
    <property type="entry name" value="E2F_TDP"/>
    <property type="match status" value="1"/>
</dbReference>
<evidence type="ECO:0000313" key="4">
    <source>
        <dbReference type="EMBL" id="KAJ4462832.1"/>
    </source>
</evidence>
<comment type="subcellular location">
    <subcellularLocation>
        <location evidence="1">Nucleus</location>
    </subcellularLocation>
</comment>
<accession>A0ABQ8UW73</accession>
<sequence>MEPQRTGKGKEGLEDATMKIVHLLQQHGMMGFKEIHEALKIDYRRAYDILNVLLTTPLLDKKGKKRDSRAPYVYQDGIPLSEPCEVDNVGTLIAQEQQQANLTFHRLKRLEQILLSPDPPPNPAALYAEFYAEDPSIAHQPHFMQFVAPPSPACSPQPAPMAEPQIPPFSSPPTSSPHMRPHPPYPYPPFGPMGPYPQAPFSSPPQYPFMPHPGMSYVYPPCKRGAAVTLV</sequence>
<keyword evidence="1" id="KW-0804">Transcription</keyword>
<dbReference type="EMBL" id="JAPMOS010000001">
    <property type="protein sequence ID" value="KAJ4462832.1"/>
    <property type="molecule type" value="Genomic_DNA"/>
</dbReference>
<dbReference type="InterPro" id="IPR036388">
    <property type="entry name" value="WH-like_DNA-bd_sf"/>
</dbReference>
<reference evidence="4" key="1">
    <citation type="journal article" date="2022" name="bioRxiv">
        <title>Genomics of Preaxostyla Flagellates Illuminates Evolutionary Transitions and the Path Towards Mitochondrial Loss.</title>
        <authorList>
            <person name="Novak L.V.F."/>
            <person name="Treitli S.C."/>
            <person name="Pyrih J."/>
            <person name="Halakuc P."/>
            <person name="Pipaliya S.V."/>
            <person name="Vacek V."/>
            <person name="Brzon O."/>
            <person name="Soukal P."/>
            <person name="Eme L."/>
            <person name="Dacks J.B."/>
            <person name="Karnkowska A."/>
            <person name="Elias M."/>
            <person name="Hampl V."/>
        </authorList>
    </citation>
    <scope>NUCLEOTIDE SEQUENCE</scope>
    <source>
        <strain evidence="4">RCP-MX</strain>
    </source>
</reference>